<evidence type="ECO:0000313" key="2">
    <source>
        <dbReference type="EMBL" id="KIL43932.1"/>
    </source>
</evidence>
<dbReference type="AlphaFoldDB" id="A0A0C2V4H8"/>
<keyword evidence="3" id="KW-1185">Reference proteome</keyword>
<dbReference type="EMBL" id="JXRP01000020">
    <property type="protein sequence ID" value="KIL43932.1"/>
    <property type="molecule type" value="Genomic_DNA"/>
</dbReference>
<reference evidence="2 3" key="1">
    <citation type="submission" date="2015-01" db="EMBL/GenBank/DDBJ databases">
        <title>Genome sequencing of Jeotgalibacillus soli.</title>
        <authorList>
            <person name="Goh K.M."/>
            <person name="Chan K.-G."/>
            <person name="Yaakop A.S."/>
            <person name="Ee R."/>
            <person name="Gan H.M."/>
            <person name="Chan C.S."/>
        </authorList>
    </citation>
    <scope>NUCLEOTIDE SEQUENCE [LARGE SCALE GENOMIC DNA]</scope>
    <source>
        <strain evidence="2 3">P9</strain>
    </source>
</reference>
<dbReference type="Gene3D" id="3.40.190.10">
    <property type="entry name" value="Periplasmic binding protein-like II"/>
    <property type="match status" value="2"/>
</dbReference>
<organism evidence="2 3">
    <name type="scientific">Jeotgalibacillus soli</name>
    <dbReference type="NCBI Taxonomy" id="889306"/>
    <lineage>
        <taxon>Bacteria</taxon>
        <taxon>Bacillati</taxon>
        <taxon>Bacillota</taxon>
        <taxon>Bacilli</taxon>
        <taxon>Bacillales</taxon>
        <taxon>Caryophanaceae</taxon>
        <taxon>Jeotgalibacillus</taxon>
    </lineage>
</organism>
<proteinExistence type="inferred from homology"/>
<dbReference type="InterPro" id="IPR050811">
    <property type="entry name" value="Phosphate_ABC_transporter"/>
</dbReference>
<evidence type="ECO:0000256" key="1">
    <source>
        <dbReference type="ARBA" id="ARBA00008725"/>
    </source>
</evidence>
<name>A0A0C2V4H8_9BACL</name>
<dbReference type="PANTHER" id="PTHR30570:SF1">
    <property type="entry name" value="PHOSPHATE-BINDING PROTEIN PSTS"/>
    <property type="match status" value="1"/>
</dbReference>
<evidence type="ECO:0000313" key="3">
    <source>
        <dbReference type="Proteomes" id="UP000031938"/>
    </source>
</evidence>
<sequence>MGDIPLMEALKEDVITGIGGIIEETSSYKNDNNAIGYSFRYYSTEMVQYGDICLLKIEGVYPDKKTFRSDQYPISAEFYAIAAGSDNPNVEPFIEWILSEQGQELVDKTGYVPMN</sequence>
<dbReference type="Proteomes" id="UP000031938">
    <property type="component" value="Unassembled WGS sequence"/>
</dbReference>
<comment type="caution">
    <text evidence="2">The sequence shown here is derived from an EMBL/GenBank/DDBJ whole genome shotgun (WGS) entry which is preliminary data.</text>
</comment>
<dbReference type="PANTHER" id="PTHR30570">
    <property type="entry name" value="PERIPLASMIC PHOSPHATE BINDING COMPONENT OF PHOSPHATE ABC TRANSPORTER"/>
    <property type="match status" value="1"/>
</dbReference>
<comment type="similarity">
    <text evidence="1">Belongs to the PstS family.</text>
</comment>
<protein>
    <submittedName>
        <fullName evidence="2">Membrane protein</fullName>
    </submittedName>
</protein>
<dbReference type="STRING" id="889306.KP78_37560"/>
<gene>
    <name evidence="2" type="ORF">KP78_37560</name>
</gene>
<accession>A0A0C2V4H8</accession>
<dbReference type="SUPFAM" id="SSF53850">
    <property type="entry name" value="Periplasmic binding protein-like II"/>
    <property type="match status" value="1"/>
</dbReference>
<dbReference type="PATRIC" id="fig|889306.3.peg.3773"/>